<dbReference type="InterPro" id="IPR036411">
    <property type="entry name" value="TorD-like_sf"/>
</dbReference>
<proteinExistence type="predicted"/>
<gene>
    <name evidence="1" type="ORF">CYJ19_06310</name>
</gene>
<dbReference type="EMBL" id="PKKO01000003">
    <property type="protein sequence ID" value="PKY72449.1"/>
    <property type="molecule type" value="Genomic_DNA"/>
</dbReference>
<evidence type="ECO:0000313" key="1">
    <source>
        <dbReference type="EMBL" id="PKY72449.1"/>
    </source>
</evidence>
<sequence>MAFDPFTAPPADDITSRGVRVGTAASVLHKMFAAMPDRGLLENISNPALLRMWPLRDEQSVQAAATLEAGHEHGRDLSNEYARLFGPLGRVSLLGQDVGASLPALYSKFGFTAPTPQLPAGHFATQLAFVGHLATFLAGLWREGDTQGARKVAHALNDFLDSHTGPLAVHVVGGVRAESASPTYRAAGELVAALVKEAAALAQEALSLDPATAGPSETEI</sequence>
<comment type="caution">
    <text evidence="1">The sequence shown here is derived from an EMBL/GenBank/DDBJ whole genome shotgun (WGS) entry which is preliminary data.</text>
</comment>
<evidence type="ECO:0000313" key="2">
    <source>
        <dbReference type="Proteomes" id="UP000235122"/>
    </source>
</evidence>
<organism evidence="1 2">
    <name type="scientific">Winkia neuii</name>
    <dbReference type="NCBI Taxonomy" id="33007"/>
    <lineage>
        <taxon>Bacteria</taxon>
        <taxon>Bacillati</taxon>
        <taxon>Actinomycetota</taxon>
        <taxon>Actinomycetes</taxon>
        <taxon>Actinomycetales</taxon>
        <taxon>Actinomycetaceae</taxon>
        <taxon>Winkia</taxon>
    </lineage>
</organism>
<keyword evidence="2" id="KW-1185">Reference proteome</keyword>
<reference evidence="1 2" key="1">
    <citation type="submission" date="2017-12" db="EMBL/GenBank/DDBJ databases">
        <title>Phylogenetic diversity of female urinary microbiome.</title>
        <authorList>
            <person name="Thomas-White K."/>
            <person name="Wolfe A.J."/>
        </authorList>
    </citation>
    <scope>NUCLEOTIDE SEQUENCE [LARGE SCALE GENOMIC DNA]</scope>
    <source>
        <strain evidence="1 2">UMB0402</strain>
    </source>
</reference>
<dbReference type="SUPFAM" id="SSF89155">
    <property type="entry name" value="TorD-like"/>
    <property type="match status" value="1"/>
</dbReference>
<protein>
    <submittedName>
        <fullName evidence="1">Uncharacterized protein</fullName>
    </submittedName>
</protein>
<accession>A0A2I1IMT8</accession>
<dbReference type="STRING" id="33007.HMPREF3198_00041"/>
<dbReference type="Proteomes" id="UP000235122">
    <property type="component" value="Unassembled WGS sequence"/>
</dbReference>
<dbReference type="AlphaFoldDB" id="A0A2I1IMT8"/>
<name>A0A2I1IMT8_9ACTO</name>
<dbReference type="Gene3D" id="1.10.3480.10">
    <property type="entry name" value="TorD-like"/>
    <property type="match status" value="1"/>
</dbReference>